<evidence type="ECO:0000256" key="2">
    <source>
        <dbReference type="ARBA" id="ARBA00010566"/>
    </source>
</evidence>
<evidence type="ECO:0000256" key="6">
    <source>
        <dbReference type="PIRSR" id="PIRSR001369-1"/>
    </source>
</evidence>
<evidence type="ECO:0000313" key="7">
    <source>
        <dbReference type="EMBL" id="HIS64038.1"/>
    </source>
</evidence>
<sequence length="445" mass="50016">MRSLFAGIDRNTSEALSRMMRDNVDVKRGLRNADGTGVMIGYTKVGNVLGYSILDGERVPMEGHLSYAGYEVPELVEGYRKENRFGFEETAFLLLLGRLPNAEELDMFQNFLYDNMALPDNFTEDMILKHPSRDIMNQLGRSVLALYSSDPNPDDTSLENMVRQCSQLIARFPIIIAHSYAARQHYFNDKSLYLHRPVKGLSIAENFLRAIRPNQKYTDEEAKLLDLCLVIHAEHGGGNNSTFTCRVLSSTGTDTYSAISAAVGSLKGPKHGGANNQVMTQFSEIKANVKNWKDDNEVADYLRKILRKEAGDGSGLIYGMGHAIYTISDPRATLLKKYARSLAQKTGLLEEFELLESIERLSPDLFAEVTGKKKVMCANVDFYSGLVYTMLGIPQELFTPLFAMARITGWCAHRIEEVMTSGRIMRPAYRAIFAHQDYIPLSERK</sequence>
<dbReference type="AlphaFoldDB" id="A0A9D1F833"/>
<dbReference type="CDD" id="cd06113">
    <property type="entry name" value="citrate_synt_like_1_2"/>
    <property type="match status" value="1"/>
</dbReference>
<dbReference type="GO" id="GO:0005829">
    <property type="term" value="C:cytosol"/>
    <property type="evidence" value="ECO:0007669"/>
    <property type="project" value="TreeGrafter"/>
</dbReference>
<dbReference type="InterPro" id="IPR024176">
    <property type="entry name" value="Citrate_synthase_bac-typ"/>
</dbReference>
<dbReference type="EMBL" id="DVJJ01000026">
    <property type="protein sequence ID" value="HIS64038.1"/>
    <property type="molecule type" value="Genomic_DNA"/>
</dbReference>
<evidence type="ECO:0000256" key="3">
    <source>
        <dbReference type="ARBA" id="ARBA00022679"/>
    </source>
</evidence>
<feature type="active site" evidence="6">
    <location>
        <position position="381"/>
    </location>
</feature>
<feature type="active site" evidence="6">
    <location>
        <position position="322"/>
    </location>
</feature>
<dbReference type="Proteomes" id="UP000886741">
    <property type="component" value="Unassembled WGS sequence"/>
</dbReference>
<dbReference type="PANTHER" id="PTHR11739">
    <property type="entry name" value="CITRATE SYNTHASE"/>
    <property type="match status" value="1"/>
</dbReference>
<dbReference type="Gene3D" id="1.10.230.10">
    <property type="entry name" value="Cytochrome P450-Terp, domain 2"/>
    <property type="match status" value="1"/>
</dbReference>
<gene>
    <name evidence="7" type="ORF">IAA83_01530</name>
</gene>
<comment type="caution">
    <text evidence="7">The sequence shown here is derived from an EMBL/GenBank/DDBJ whole genome shotgun (WGS) entry which is preliminary data.</text>
</comment>
<evidence type="ECO:0000313" key="8">
    <source>
        <dbReference type="Proteomes" id="UP000886741"/>
    </source>
</evidence>
<dbReference type="Gene3D" id="1.10.580.10">
    <property type="entry name" value="Citrate Synthase, domain 1"/>
    <property type="match status" value="1"/>
</dbReference>
<accession>A0A9D1F833</accession>
<dbReference type="GO" id="GO:0006099">
    <property type="term" value="P:tricarboxylic acid cycle"/>
    <property type="evidence" value="ECO:0007669"/>
    <property type="project" value="InterPro"/>
</dbReference>
<dbReference type="GO" id="GO:0036440">
    <property type="term" value="F:citrate synthase activity"/>
    <property type="evidence" value="ECO:0007669"/>
    <property type="project" value="UniProtKB-EC"/>
</dbReference>
<organism evidence="7 8">
    <name type="scientific">Candidatus Avoscillospira avistercoris</name>
    <dbReference type="NCBI Taxonomy" id="2840707"/>
    <lineage>
        <taxon>Bacteria</taxon>
        <taxon>Bacillati</taxon>
        <taxon>Bacillota</taxon>
        <taxon>Clostridia</taxon>
        <taxon>Eubacteriales</taxon>
        <taxon>Oscillospiraceae</taxon>
        <taxon>Oscillospiraceae incertae sedis</taxon>
        <taxon>Candidatus Avoscillospira</taxon>
    </lineage>
</organism>
<name>A0A9D1F833_9FIRM</name>
<comment type="pathway">
    <text evidence="1">Carbohydrate metabolism; tricarboxylic acid cycle.</text>
</comment>
<evidence type="ECO:0000256" key="5">
    <source>
        <dbReference type="PIRNR" id="PIRNR001369"/>
    </source>
</evidence>
<evidence type="ECO:0000256" key="1">
    <source>
        <dbReference type="ARBA" id="ARBA00005163"/>
    </source>
</evidence>
<evidence type="ECO:0000256" key="4">
    <source>
        <dbReference type="ARBA" id="ARBA00049288"/>
    </source>
</evidence>
<dbReference type="NCBIfam" id="NF010635">
    <property type="entry name" value="PRK14032.1"/>
    <property type="match status" value="1"/>
</dbReference>
<dbReference type="PANTHER" id="PTHR11739:SF4">
    <property type="entry name" value="CITRATE SYNTHASE, PEROXISOMAL"/>
    <property type="match status" value="1"/>
</dbReference>
<dbReference type="InterPro" id="IPR002020">
    <property type="entry name" value="Citrate_synthase"/>
</dbReference>
<dbReference type="GO" id="GO:0005975">
    <property type="term" value="P:carbohydrate metabolic process"/>
    <property type="evidence" value="ECO:0007669"/>
    <property type="project" value="TreeGrafter"/>
</dbReference>
<dbReference type="PIRSF" id="PIRSF001369">
    <property type="entry name" value="Citrate_synth"/>
    <property type="match status" value="1"/>
</dbReference>
<reference evidence="7" key="2">
    <citation type="journal article" date="2021" name="PeerJ">
        <title>Extensive microbial diversity within the chicken gut microbiome revealed by metagenomics and culture.</title>
        <authorList>
            <person name="Gilroy R."/>
            <person name="Ravi A."/>
            <person name="Getino M."/>
            <person name="Pursley I."/>
            <person name="Horton D.L."/>
            <person name="Alikhan N.F."/>
            <person name="Baker D."/>
            <person name="Gharbi K."/>
            <person name="Hall N."/>
            <person name="Watson M."/>
            <person name="Adriaenssens E.M."/>
            <person name="Foster-Nyarko E."/>
            <person name="Jarju S."/>
            <person name="Secka A."/>
            <person name="Antonio M."/>
            <person name="Oren A."/>
            <person name="Chaudhuri R.R."/>
            <person name="La Ragione R."/>
            <person name="Hildebrand F."/>
            <person name="Pallen M.J."/>
        </authorList>
    </citation>
    <scope>NUCLEOTIDE SEQUENCE</scope>
    <source>
        <strain evidence="7">ChiBcec16-1751</strain>
    </source>
</reference>
<reference evidence="7" key="1">
    <citation type="submission" date="2020-10" db="EMBL/GenBank/DDBJ databases">
        <authorList>
            <person name="Gilroy R."/>
        </authorList>
    </citation>
    <scope>NUCLEOTIDE SEQUENCE</scope>
    <source>
        <strain evidence="7">ChiBcec16-1751</strain>
    </source>
</reference>
<dbReference type="InterPro" id="IPR016142">
    <property type="entry name" value="Citrate_synth-like_lrg_a-sub"/>
</dbReference>
<dbReference type="SUPFAM" id="SSF48256">
    <property type="entry name" value="Citrate synthase"/>
    <property type="match status" value="1"/>
</dbReference>
<dbReference type="InterPro" id="IPR016143">
    <property type="entry name" value="Citrate_synth-like_sm_a-sub"/>
</dbReference>
<comment type="similarity">
    <text evidence="2 5">Belongs to the citrate synthase family.</text>
</comment>
<protein>
    <recommendedName>
        <fullName evidence="5">Citrate synthase</fullName>
    </recommendedName>
</protein>
<comment type="catalytic activity">
    <reaction evidence="4">
        <text>oxaloacetate + acetyl-CoA + H2O = citrate + CoA + H(+)</text>
        <dbReference type="Rhea" id="RHEA:16845"/>
        <dbReference type="ChEBI" id="CHEBI:15377"/>
        <dbReference type="ChEBI" id="CHEBI:15378"/>
        <dbReference type="ChEBI" id="CHEBI:16452"/>
        <dbReference type="ChEBI" id="CHEBI:16947"/>
        <dbReference type="ChEBI" id="CHEBI:57287"/>
        <dbReference type="ChEBI" id="CHEBI:57288"/>
        <dbReference type="EC" id="2.3.3.16"/>
    </reaction>
</comment>
<keyword evidence="3 5" id="KW-0808">Transferase</keyword>
<dbReference type="InterPro" id="IPR036969">
    <property type="entry name" value="Citrate_synthase_sf"/>
</dbReference>
<proteinExistence type="inferred from homology"/>
<dbReference type="PRINTS" id="PR00143">
    <property type="entry name" value="CITRTSNTHASE"/>
</dbReference>
<dbReference type="Pfam" id="PF00285">
    <property type="entry name" value="Citrate_synt"/>
    <property type="match status" value="1"/>
</dbReference>